<dbReference type="GO" id="GO:0045490">
    <property type="term" value="P:pectin catabolic process"/>
    <property type="evidence" value="ECO:0007669"/>
    <property type="project" value="UniProtKB-UniRule"/>
</dbReference>
<dbReference type="RefSeq" id="WP_114496174.1">
    <property type="nucleotide sequence ID" value="NZ_QPJW01000002.1"/>
</dbReference>
<dbReference type="PANTHER" id="PTHR31321">
    <property type="entry name" value="ACYL-COA THIOESTER HYDROLASE YBHC-RELATED"/>
    <property type="match status" value="1"/>
</dbReference>
<organism evidence="7 8">
    <name type="scientific">Fontibacillus phaseoli</name>
    <dbReference type="NCBI Taxonomy" id="1416533"/>
    <lineage>
        <taxon>Bacteria</taxon>
        <taxon>Bacillati</taxon>
        <taxon>Bacillota</taxon>
        <taxon>Bacilli</taxon>
        <taxon>Bacillales</taxon>
        <taxon>Paenibacillaceae</taxon>
        <taxon>Fontibacillus</taxon>
    </lineage>
</organism>
<evidence type="ECO:0000256" key="5">
    <source>
        <dbReference type="RuleBase" id="RU000589"/>
    </source>
</evidence>
<dbReference type="AlphaFoldDB" id="A0A369BPP1"/>
<feature type="domain" description="Pectinesterase catalytic" evidence="6">
    <location>
        <begin position="162"/>
        <end position="296"/>
    </location>
</feature>
<dbReference type="UniPathway" id="UPA00545">
    <property type="reaction ID" value="UER00823"/>
</dbReference>
<dbReference type="PROSITE" id="PS00503">
    <property type="entry name" value="PECTINESTERASE_2"/>
    <property type="match status" value="1"/>
</dbReference>
<evidence type="ECO:0000259" key="6">
    <source>
        <dbReference type="Pfam" id="PF01095"/>
    </source>
</evidence>
<accession>A0A369BPP1</accession>
<dbReference type="SUPFAM" id="SSF51126">
    <property type="entry name" value="Pectin lyase-like"/>
    <property type="match status" value="1"/>
</dbReference>
<evidence type="ECO:0000256" key="4">
    <source>
        <dbReference type="PROSITE-ProRule" id="PRU10040"/>
    </source>
</evidence>
<evidence type="ECO:0000313" key="7">
    <source>
        <dbReference type="EMBL" id="RCX21624.1"/>
    </source>
</evidence>
<dbReference type="Proteomes" id="UP000253090">
    <property type="component" value="Unassembled WGS sequence"/>
</dbReference>
<dbReference type="Pfam" id="PF01095">
    <property type="entry name" value="Pectinesterase"/>
    <property type="match status" value="2"/>
</dbReference>
<reference evidence="7 8" key="1">
    <citation type="submission" date="2018-07" db="EMBL/GenBank/DDBJ databases">
        <title>Genomic Encyclopedia of Type Strains, Phase III (KMG-III): the genomes of soil and plant-associated and newly described type strains.</title>
        <authorList>
            <person name="Whitman W."/>
        </authorList>
    </citation>
    <scope>NUCLEOTIDE SEQUENCE [LARGE SCALE GENOMIC DNA]</scope>
    <source>
        <strain evidence="7 8">CECT 8333</strain>
    </source>
</reference>
<dbReference type="EMBL" id="QPJW01000002">
    <property type="protein sequence ID" value="RCX21624.1"/>
    <property type="molecule type" value="Genomic_DNA"/>
</dbReference>
<name>A0A369BPP1_9BACL</name>
<dbReference type="EC" id="3.1.1.11" evidence="5"/>
<evidence type="ECO:0000256" key="2">
    <source>
        <dbReference type="ARBA" id="ARBA00022801"/>
    </source>
</evidence>
<protein>
    <recommendedName>
        <fullName evidence="5">Pectinesterase</fullName>
        <ecNumber evidence="5">3.1.1.11</ecNumber>
    </recommendedName>
</protein>
<keyword evidence="8" id="KW-1185">Reference proteome</keyword>
<evidence type="ECO:0000313" key="8">
    <source>
        <dbReference type="Proteomes" id="UP000253090"/>
    </source>
</evidence>
<dbReference type="Gene3D" id="2.160.20.10">
    <property type="entry name" value="Single-stranded right-handed beta-helix, Pectin lyase-like"/>
    <property type="match status" value="1"/>
</dbReference>
<feature type="active site" evidence="4">
    <location>
        <position position="176"/>
    </location>
</feature>
<comment type="caution">
    <text evidence="7">The sequence shown here is derived from an EMBL/GenBank/DDBJ whole genome shotgun (WGS) entry which is preliminary data.</text>
</comment>
<dbReference type="PANTHER" id="PTHR31321:SF57">
    <property type="entry name" value="PECTINESTERASE 53-RELATED"/>
    <property type="match status" value="1"/>
</dbReference>
<dbReference type="OrthoDB" id="9804686at2"/>
<keyword evidence="3 5" id="KW-0063">Aspartyl esterase</keyword>
<gene>
    <name evidence="7" type="ORF">DFP94_102379</name>
</gene>
<dbReference type="InterPro" id="IPR000070">
    <property type="entry name" value="Pectinesterase_cat"/>
</dbReference>
<evidence type="ECO:0000256" key="1">
    <source>
        <dbReference type="ARBA" id="ARBA00008891"/>
    </source>
</evidence>
<feature type="domain" description="Pectinesterase catalytic" evidence="6">
    <location>
        <begin position="2"/>
        <end position="137"/>
    </location>
</feature>
<dbReference type="GO" id="GO:0030599">
    <property type="term" value="F:pectinesterase activity"/>
    <property type="evidence" value="ECO:0007669"/>
    <property type="project" value="UniProtKB-UniRule"/>
</dbReference>
<dbReference type="InterPro" id="IPR012334">
    <property type="entry name" value="Pectin_lyas_fold"/>
</dbReference>
<keyword evidence="2 5" id="KW-0378">Hydrolase</keyword>
<comment type="pathway">
    <text evidence="5">Glycan metabolism; pectin degradation; 2-dehydro-3-deoxy-D-gluconate from pectin: step 1/5.</text>
</comment>
<dbReference type="GO" id="GO:0042545">
    <property type="term" value="P:cell wall modification"/>
    <property type="evidence" value="ECO:0007669"/>
    <property type="project" value="UniProtKB-UniRule"/>
</dbReference>
<evidence type="ECO:0000256" key="3">
    <source>
        <dbReference type="ARBA" id="ARBA00023085"/>
    </source>
</evidence>
<comment type="catalytic activity">
    <reaction evidence="5">
        <text>[(1-&gt;4)-alpha-D-galacturonosyl methyl ester](n) + n H2O = [(1-&gt;4)-alpha-D-galacturonosyl](n) + n methanol + n H(+)</text>
        <dbReference type="Rhea" id="RHEA:22380"/>
        <dbReference type="Rhea" id="RHEA-COMP:14570"/>
        <dbReference type="Rhea" id="RHEA-COMP:14573"/>
        <dbReference type="ChEBI" id="CHEBI:15377"/>
        <dbReference type="ChEBI" id="CHEBI:15378"/>
        <dbReference type="ChEBI" id="CHEBI:17790"/>
        <dbReference type="ChEBI" id="CHEBI:140522"/>
        <dbReference type="ChEBI" id="CHEBI:140523"/>
        <dbReference type="EC" id="3.1.1.11"/>
    </reaction>
</comment>
<dbReference type="GO" id="GO:0009279">
    <property type="term" value="C:cell outer membrane"/>
    <property type="evidence" value="ECO:0007669"/>
    <property type="project" value="TreeGrafter"/>
</dbReference>
<proteinExistence type="inferred from homology"/>
<dbReference type="InterPro" id="IPR033131">
    <property type="entry name" value="Pectinesterase_Asp_AS"/>
</dbReference>
<comment type="similarity">
    <text evidence="1">Belongs to the pectinesterase family.</text>
</comment>
<dbReference type="InterPro" id="IPR011050">
    <property type="entry name" value="Pectin_lyase_fold/virulence"/>
</dbReference>
<sequence length="326" mass="36525">MLVGKQSFCDFHSIQAAVDVLEKSSSMEPATLHILSGVYEETVRIYRSHLHLIGIGHVEIKMNRYAKEFDESGEEIGTFATPTLFLGGSHLVLDNLVIANVAGQGENIGQAVAVYAHCDQTVFRNCTFKGHQDTLFTGPLPPVPKERPSFGGIPLRDHRPHYRQYYRNCRIEGTVDFIFGGATALFEHCEIRSLLHSGNRESYITAASTPYGQEYGYVFKNCYLTAEPGVSSVFLGRPWREYAKTAFVDCKMGAHIHPLGWDNWGDPANEDSVCYQEFGVFDAAALRLQRVPWGDCFEAGEGEADFRKDNIFSGSDFWKRGDRDSE</sequence>